<gene>
    <name evidence="8" type="primary">acpS</name>
    <name evidence="10" type="ORF">EC574_02050</name>
</gene>
<keyword evidence="8" id="KW-0963">Cytoplasm</keyword>
<dbReference type="NCBIfam" id="TIGR00556">
    <property type="entry name" value="pantethn_trn"/>
    <property type="match status" value="1"/>
</dbReference>
<comment type="function">
    <text evidence="8">Transfers the 4'-phosphopantetheine moiety from coenzyme A to a Ser of acyl-carrier-protein.</text>
</comment>
<evidence type="ECO:0000256" key="4">
    <source>
        <dbReference type="ARBA" id="ARBA00022832"/>
    </source>
</evidence>
<sequence>MIGIDIVSIARIEKCVKRFEMKFLERFLSPSEIVLCKDKSSSIAGFFALKEACSKALQVGIGKELSFLDIKISKSPKNAPLITLSKEKMDYFNIQSLSASISHDAGFAIAVVMVSSSNLSITHSKLP</sequence>
<dbReference type="InterPro" id="IPR037143">
    <property type="entry name" value="4-PPantetheinyl_Trfase_dom_sf"/>
</dbReference>
<dbReference type="GO" id="GO:0000287">
    <property type="term" value="F:magnesium ion binding"/>
    <property type="evidence" value="ECO:0007669"/>
    <property type="project" value="UniProtKB-UniRule"/>
</dbReference>
<feature type="domain" description="4'-phosphopantetheinyl transferase" evidence="9">
    <location>
        <begin position="2"/>
        <end position="111"/>
    </location>
</feature>
<dbReference type="NCBIfam" id="TIGR00516">
    <property type="entry name" value="acpS"/>
    <property type="match status" value="1"/>
</dbReference>
<evidence type="ECO:0000256" key="3">
    <source>
        <dbReference type="ARBA" id="ARBA00022723"/>
    </source>
</evidence>
<evidence type="ECO:0000256" key="2">
    <source>
        <dbReference type="ARBA" id="ARBA00022679"/>
    </source>
</evidence>
<comment type="subcellular location">
    <subcellularLocation>
        <location evidence="8">Cytoplasm</location>
    </subcellularLocation>
</comment>
<evidence type="ECO:0000256" key="1">
    <source>
        <dbReference type="ARBA" id="ARBA00022516"/>
    </source>
</evidence>
<keyword evidence="1 8" id="KW-0444">Lipid biosynthesis</keyword>
<keyword evidence="6 8" id="KW-0443">Lipid metabolism</keyword>
<evidence type="ECO:0000313" key="11">
    <source>
        <dbReference type="Proteomes" id="UP000288704"/>
    </source>
</evidence>
<evidence type="ECO:0000256" key="5">
    <source>
        <dbReference type="ARBA" id="ARBA00022842"/>
    </source>
</evidence>
<dbReference type="AlphaFoldDB" id="A0A438ZMN7"/>
<evidence type="ECO:0000259" key="9">
    <source>
        <dbReference type="Pfam" id="PF01648"/>
    </source>
</evidence>
<dbReference type="EMBL" id="RJIC01000002">
    <property type="protein sequence ID" value="RVZ65077.1"/>
    <property type="molecule type" value="Genomic_DNA"/>
</dbReference>
<protein>
    <recommendedName>
        <fullName evidence="8">Holo-[acyl-carrier-protein] synthase</fullName>
        <shortName evidence="8">Holo-ACP synthase</shortName>
        <ecNumber evidence="8">2.7.8.7</ecNumber>
    </recommendedName>
    <alternativeName>
        <fullName evidence="8">4'-phosphopantetheinyl transferase AcpS</fullName>
    </alternativeName>
</protein>
<comment type="caution">
    <text evidence="10">The sequence shown here is derived from an EMBL/GenBank/DDBJ whole genome shotgun (WGS) entry which is preliminary data.</text>
</comment>
<dbReference type="SUPFAM" id="SSF56214">
    <property type="entry name" value="4'-phosphopantetheinyl transferase"/>
    <property type="match status" value="1"/>
</dbReference>
<dbReference type="Gene3D" id="3.90.470.20">
    <property type="entry name" value="4'-phosphopantetheinyl transferase domain"/>
    <property type="match status" value="1"/>
</dbReference>
<organism evidence="10 11">
    <name type="scientific">Helicobacter pylori</name>
    <name type="common">Campylobacter pylori</name>
    <dbReference type="NCBI Taxonomy" id="210"/>
    <lineage>
        <taxon>Bacteria</taxon>
        <taxon>Pseudomonadati</taxon>
        <taxon>Campylobacterota</taxon>
        <taxon>Epsilonproteobacteria</taxon>
        <taxon>Campylobacterales</taxon>
        <taxon>Helicobacteraceae</taxon>
        <taxon>Helicobacter</taxon>
    </lineage>
</organism>
<dbReference type="Pfam" id="PF01648">
    <property type="entry name" value="ACPS"/>
    <property type="match status" value="1"/>
</dbReference>
<feature type="binding site" evidence="8">
    <location>
        <position position="51"/>
    </location>
    <ligand>
        <name>Mg(2+)</name>
        <dbReference type="ChEBI" id="CHEBI:18420"/>
    </ligand>
</feature>
<keyword evidence="7 8" id="KW-0275">Fatty acid biosynthesis</keyword>
<dbReference type="GO" id="GO:0006633">
    <property type="term" value="P:fatty acid biosynthetic process"/>
    <property type="evidence" value="ECO:0007669"/>
    <property type="project" value="UniProtKB-UniRule"/>
</dbReference>
<comment type="similarity">
    <text evidence="8">Belongs to the P-Pant transferase superfamily. AcpS family.</text>
</comment>
<evidence type="ECO:0000313" key="10">
    <source>
        <dbReference type="EMBL" id="RVZ65077.1"/>
    </source>
</evidence>
<dbReference type="GO" id="GO:0008897">
    <property type="term" value="F:holo-[acyl-carrier-protein] synthase activity"/>
    <property type="evidence" value="ECO:0007669"/>
    <property type="project" value="UniProtKB-UniRule"/>
</dbReference>
<comment type="catalytic activity">
    <reaction evidence="8">
        <text>apo-[ACP] + CoA = holo-[ACP] + adenosine 3',5'-bisphosphate + H(+)</text>
        <dbReference type="Rhea" id="RHEA:12068"/>
        <dbReference type="Rhea" id="RHEA-COMP:9685"/>
        <dbReference type="Rhea" id="RHEA-COMP:9690"/>
        <dbReference type="ChEBI" id="CHEBI:15378"/>
        <dbReference type="ChEBI" id="CHEBI:29999"/>
        <dbReference type="ChEBI" id="CHEBI:57287"/>
        <dbReference type="ChEBI" id="CHEBI:58343"/>
        <dbReference type="ChEBI" id="CHEBI:64479"/>
        <dbReference type="EC" id="2.7.8.7"/>
    </reaction>
</comment>
<feature type="binding site" evidence="8">
    <location>
        <position position="5"/>
    </location>
    <ligand>
        <name>Mg(2+)</name>
        <dbReference type="ChEBI" id="CHEBI:18420"/>
    </ligand>
</feature>
<comment type="cofactor">
    <cofactor evidence="8">
        <name>Mg(2+)</name>
        <dbReference type="ChEBI" id="CHEBI:18420"/>
    </cofactor>
</comment>
<dbReference type="EC" id="2.7.8.7" evidence="8"/>
<dbReference type="Proteomes" id="UP000288704">
    <property type="component" value="Unassembled WGS sequence"/>
</dbReference>
<dbReference type="GO" id="GO:0005737">
    <property type="term" value="C:cytoplasm"/>
    <property type="evidence" value="ECO:0007669"/>
    <property type="project" value="UniProtKB-SubCell"/>
</dbReference>
<keyword evidence="2 8" id="KW-0808">Transferase</keyword>
<name>A0A438ZMN7_HELPX</name>
<dbReference type="HAMAP" id="MF_00101">
    <property type="entry name" value="AcpS"/>
    <property type="match status" value="1"/>
</dbReference>
<keyword evidence="5 8" id="KW-0460">Magnesium</keyword>
<proteinExistence type="inferred from homology"/>
<keyword evidence="3 8" id="KW-0479">Metal-binding</keyword>
<dbReference type="InterPro" id="IPR004568">
    <property type="entry name" value="Ppantetheine-prot_Trfase_dom"/>
</dbReference>
<accession>A0A438ZMN7</accession>
<evidence type="ECO:0000256" key="6">
    <source>
        <dbReference type="ARBA" id="ARBA00023098"/>
    </source>
</evidence>
<dbReference type="InterPro" id="IPR008278">
    <property type="entry name" value="4-PPantetheinyl_Trfase_dom"/>
</dbReference>
<evidence type="ECO:0000256" key="7">
    <source>
        <dbReference type="ARBA" id="ARBA00023160"/>
    </source>
</evidence>
<dbReference type="InterPro" id="IPR002582">
    <property type="entry name" value="ACPS"/>
</dbReference>
<dbReference type="RefSeq" id="WP_127980216.1">
    <property type="nucleotide sequence ID" value="NZ_RJIC01000002.1"/>
</dbReference>
<keyword evidence="4 8" id="KW-0276">Fatty acid metabolism</keyword>
<reference evidence="10 11" key="1">
    <citation type="submission" date="2018-10" db="EMBL/GenBank/DDBJ databases">
        <title>Genetic determinants and prediction of antibiotic resistance phenotypes in Helicobacter pylori.</title>
        <authorList>
            <person name="Wagner K."/>
        </authorList>
    </citation>
    <scope>NUCLEOTIDE SEQUENCE [LARGE SCALE GENOMIC DNA]</scope>
    <source>
        <strain evidence="10 11">ZH117</strain>
    </source>
</reference>
<evidence type="ECO:0000256" key="8">
    <source>
        <dbReference type="HAMAP-Rule" id="MF_00101"/>
    </source>
</evidence>